<dbReference type="Gene3D" id="3.40.640.10">
    <property type="entry name" value="Type I PLP-dependent aspartate aminotransferase-like (Major domain)"/>
    <property type="match status" value="1"/>
</dbReference>
<dbReference type="GO" id="GO:0030170">
    <property type="term" value="F:pyridoxal phosphate binding"/>
    <property type="evidence" value="ECO:0007669"/>
    <property type="project" value="InterPro"/>
</dbReference>
<dbReference type="PANTHER" id="PTHR46577:SF1">
    <property type="entry name" value="HTH-TYPE TRANSCRIPTIONAL REGULATORY PROTEIN GABR"/>
    <property type="match status" value="1"/>
</dbReference>
<sequence length="485" mass="54725">MEKFESIHLDKNSTEPLYIQIYKGFSNLILSGQIKYGEKLPPIRLMASFFDVNTVTIVNAYKKLQSDGFAKSKVGSGTYACFLGDISSKSKHSDKLVNTTKDKGIRFDFSAGSISPDYFPVKEFKEIINEVLDRDGGYALEYQESSGYQPLKESIGHFMSVQHDIDVPLDEIQIISGAQQGIDLIAKAFLNSGDTVYVEAPTYPGAINAFKSRNASIVEINMEKDGVDLEDLKRNIKNNPPVLFYTMPIFQNPTGYSYSTEKKKELIALSCKYNFYIIEDDHISDLYYTEKPSLLKAFDNSEKVFYIKSFSKLFLPGLRIAFLAVPRRHFNKIALAKYSSDISTSGLSQRILDLFLRKSLWSMHINRLQRIFYEKWQETLKAFDKYMPSGIKCFAPGGGHFFWIALPQDLYSSTLYHEAIKKGVSIVPGDLFFINQKPSESFRLSTAQIPTSDIDSGVKLLCESIQSLIDNTGGVFRGPGDKPLL</sequence>
<keyword evidence="2" id="KW-0663">Pyridoxal phosphate</keyword>
<evidence type="ECO:0000256" key="4">
    <source>
        <dbReference type="ARBA" id="ARBA00023125"/>
    </source>
</evidence>
<dbReference type="InterPro" id="IPR036390">
    <property type="entry name" value="WH_DNA-bd_sf"/>
</dbReference>
<evidence type="ECO:0000313" key="7">
    <source>
        <dbReference type="EMBL" id="GAQ24976.1"/>
    </source>
</evidence>
<accession>A0A0U9HDU0</accession>
<dbReference type="SMART" id="SM00345">
    <property type="entry name" value="HTH_GNTR"/>
    <property type="match status" value="1"/>
</dbReference>
<dbReference type="CDD" id="cd07377">
    <property type="entry name" value="WHTH_GntR"/>
    <property type="match status" value="1"/>
</dbReference>
<proteinExistence type="inferred from homology"/>
<dbReference type="Pfam" id="PF00155">
    <property type="entry name" value="Aminotran_1_2"/>
    <property type="match status" value="1"/>
</dbReference>
<evidence type="ECO:0000256" key="5">
    <source>
        <dbReference type="ARBA" id="ARBA00023163"/>
    </source>
</evidence>
<comment type="similarity">
    <text evidence="1">In the C-terminal section; belongs to the class-I pyridoxal-phosphate-dependent aminotransferase family.</text>
</comment>
<dbReference type="InterPro" id="IPR015422">
    <property type="entry name" value="PyrdxlP-dep_Trfase_small"/>
</dbReference>
<dbReference type="SUPFAM" id="SSF46785">
    <property type="entry name" value="Winged helix' DNA-binding domain"/>
    <property type="match status" value="1"/>
</dbReference>
<dbReference type="GO" id="GO:0003700">
    <property type="term" value="F:DNA-binding transcription factor activity"/>
    <property type="evidence" value="ECO:0007669"/>
    <property type="project" value="InterPro"/>
</dbReference>
<evidence type="ECO:0000259" key="6">
    <source>
        <dbReference type="PROSITE" id="PS50949"/>
    </source>
</evidence>
<dbReference type="InterPro" id="IPR000524">
    <property type="entry name" value="Tscrpt_reg_HTH_GntR"/>
</dbReference>
<dbReference type="OrthoDB" id="9802328at2"/>
<gene>
    <name evidence="7" type="ORF">TSYNT_6361</name>
</gene>
<dbReference type="InterPro" id="IPR015424">
    <property type="entry name" value="PyrdxlP-dep_Trfase"/>
</dbReference>
<feature type="domain" description="HTH gntR-type" evidence="6">
    <location>
        <begin position="15"/>
        <end position="83"/>
    </location>
</feature>
<evidence type="ECO:0000313" key="8">
    <source>
        <dbReference type="Proteomes" id="UP000062160"/>
    </source>
</evidence>
<dbReference type="InterPro" id="IPR036388">
    <property type="entry name" value="WH-like_DNA-bd_sf"/>
</dbReference>
<keyword evidence="3" id="KW-0805">Transcription regulation</keyword>
<protein>
    <submittedName>
        <fullName evidence="7">DNA-binding transcriptional regulator, MocR family</fullName>
    </submittedName>
</protein>
<dbReference type="PROSITE" id="PS50949">
    <property type="entry name" value="HTH_GNTR"/>
    <property type="match status" value="1"/>
</dbReference>
<dbReference type="Proteomes" id="UP000062160">
    <property type="component" value="Unassembled WGS sequence"/>
</dbReference>
<evidence type="ECO:0000256" key="3">
    <source>
        <dbReference type="ARBA" id="ARBA00023015"/>
    </source>
</evidence>
<dbReference type="EMBL" id="DF977000">
    <property type="protein sequence ID" value="GAQ24976.1"/>
    <property type="molecule type" value="Genomic_DNA"/>
</dbReference>
<dbReference type="Gene3D" id="1.10.10.10">
    <property type="entry name" value="Winged helix-like DNA-binding domain superfamily/Winged helix DNA-binding domain"/>
    <property type="match status" value="1"/>
</dbReference>
<dbReference type="STRING" id="224999.GCA_001485475_00985"/>
<keyword evidence="5" id="KW-0804">Transcription</keyword>
<dbReference type="GO" id="GO:0003824">
    <property type="term" value="F:catalytic activity"/>
    <property type="evidence" value="ECO:0007669"/>
    <property type="project" value="UniProtKB-ARBA"/>
</dbReference>
<organism evidence="7">
    <name type="scientific">Tepidanaerobacter syntrophicus</name>
    <dbReference type="NCBI Taxonomy" id="224999"/>
    <lineage>
        <taxon>Bacteria</taxon>
        <taxon>Bacillati</taxon>
        <taxon>Bacillota</taxon>
        <taxon>Clostridia</taxon>
        <taxon>Thermosediminibacterales</taxon>
        <taxon>Tepidanaerobacteraceae</taxon>
        <taxon>Tepidanaerobacter</taxon>
    </lineage>
</organism>
<name>A0A0U9HDU0_9FIRM</name>
<dbReference type="InterPro" id="IPR015421">
    <property type="entry name" value="PyrdxlP-dep_Trfase_major"/>
</dbReference>
<keyword evidence="8" id="KW-1185">Reference proteome</keyword>
<evidence type="ECO:0000256" key="2">
    <source>
        <dbReference type="ARBA" id="ARBA00022898"/>
    </source>
</evidence>
<dbReference type="Pfam" id="PF00392">
    <property type="entry name" value="GntR"/>
    <property type="match status" value="1"/>
</dbReference>
<dbReference type="SUPFAM" id="SSF53383">
    <property type="entry name" value="PLP-dependent transferases"/>
    <property type="match status" value="1"/>
</dbReference>
<evidence type="ECO:0000256" key="1">
    <source>
        <dbReference type="ARBA" id="ARBA00005384"/>
    </source>
</evidence>
<dbReference type="InterPro" id="IPR004839">
    <property type="entry name" value="Aminotransferase_I/II_large"/>
</dbReference>
<dbReference type="AlphaFoldDB" id="A0A0U9HDU0"/>
<dbReference type="PANTHER" id="PTHR46577">
    <property type="entry name" value="HTH-TYPE TRANSCRIPTIONAL REGULATORY PROTEIN GABR"/>
    <property type="match status" value="1"/>
</dbReference>
<keyword evidence="4 7" id="KW-0238">DNA-binding</keyword>
<dbReference type="GO" id="GO:0003677">
    <property type="term" value="F:DNA binding"/>
    <property type="evidence" value="ECO:0007669"/>
    <property type="project" value="UniProtKB-KW"/>
</dbReference>
<dbReference type="InterPro" id="IPR051446">
    <property type="entry name" value="HTH_trans_reg/aminotransferase"/>
</dbReference>
<dbReference type="Gene3D" id="3.90.1150.10">
    <property type="entry name" value="Aspartate Aminotransferase, domain 1"/>
    <property type="match status" value="1"/>
</dbReference>
<dbReference type="RefSeq" id="WP_059032291.1">
    <property type="nucleotide sequence ID" value="NZ_BSDN01000008.1"/>
</dbReference>
<dbReference type="CDD" id="cd00609">
    <property type="entry name" value="AAT_like"/>
    <property type="match status" value="1"/>
</dbReference>
<reference evidence="7" key="1">
    <citation type="journal article" date="2016" name="Genome Announc.">
        <title>Draft Genome Sequence of the Syntrophic Lactate-Degrading Bacterium Tepidanaerobacter syntrophicus JLT.</title>
        <authorList>
            <person name="Matsuura N."/>
            <person name="Ohashi A."/>
            <person name="Tourlousse D.M."/>
            <person name="Sekiguchi Y."/>
        </authorList>
    </citation>
    <scope>NUCLEOTIDE SEQUENCE [LARGE SCALE GENOMIC DNA]</scope>
    <source>
        <strain evidence="7">JL</strain>
    </source>
</reference>